<keyword evidence="1 3" id="KW-0808">Transferase</keyword>
<dbReference type="SFLD" id="SFLDG01152">
    <property type="entry name" value="Main.3:_Omega-_and_Tau-like"/>
    <property type="match status" value="1"/>
</dbReference>
<dbReference type="Gene3D" id="1.20.1050.10">
    <property type="match status" value="1"/>
</dbReference>
<dbReference type="InterPro" id="IPR040079">
    <property type="entry name" value="Glutathione_S-Trfase"/>
</dbReference>
<dbReference type="GO" id="GO:0004364">
    <property type="term" value="F:glutathione transferase activity"/>
    <property type="evidence" value="ECO:0007669"/>
    <property type="project" value="UniProtKB-UniRule"/>
</dbReference>
<evidence type="ECO:0000256" key="1">
    <source>
        <dbReference type="ARBA" id="ARBA00022679"/>
    </source>
</evidence>
<name>A0A8T0V8Y2_PANVG</name>
<dbReference type="CDD" id="cd03185">
    <property type="entry name" value="GST_C_Tau"/>
    <property type="match status" value="1"/>
</dbReference>
<dbReference type="InterPro" id="IPR036282">
    <property type="entry name" value="Glutathione-S-Trfase_C_sf"/>
</dbReference>
<dbReference type="InterPro" id="IPR004045">
    <property type="entry name" value="Glutathione_S-Trfase_N"/>
</dbReference>
<dbReference type="GO" id="GO:0005829">
    <property type="term" value="C:cytosol"/>
    <property type="evidence" value="ECO:0007669"/>
    <property type="project" value="UniProtKB-SubCell"/>
</dbReference>
<comment type="caution">
    <text evidence="6">The sequence shown here is derived from an EMBL/GenBank/DDBJ whole genome shotgun (WGS) entry which is preliminary data.</text>
</comment>
<dbReference type="PROSITE" id="PS50405">
    <property type="entry name" value="GST_CTER"/>
    <property type="match status" value="1"/>
</dbReference>
<evidence type="ECO:0000256" key="3">
    <source>
        <dbReference type="RuleBase" id="RU369102"/>
    </source>
</evidence>
<dbReference type="SFLD" id="SFLDG00358">
    <property type="entry name" value="Main_(cytGST)"/>
    <property type="match status" value="1"/>
</dbReference>
<dbReference type="Gene3D" id="3.40.30.10">
    <property type="entry name" value="Glutaredoxin"/>
    <property type="match status" value="1"/>
</dbReference>
<comment type="function">
    <text evidence="3">Is involved in the conjugation of reduced glutathione to a wide number of exogenous and endogenous hydrophobic electrophiles.</text>
</comment>
<dbReference type="SFLD" id="SFLDS00019">
    <property type="entry name" value="Glutathione_Transferase_(cytos"/>
    <property type="match status" value="1"/>
</dbReference>
<evidence type="ECO:0000256" key="2">
    <source>
        <dbReference type="ARBA" id="ARBA00047960"/>
    </source>
</evidence>
<dbReference type="InterPro" id="IPR036249">
    <property type="entry name" value="Thioredoxin-like_sf"/>
</dbReference>
<comment type="similarity">
    <text evidence="3">Belongs to the GST superfamily.</text>
</comment>
<dbReference type="SUPFAM" id="SSF52833">
    <property type="entry name" value="Thioredoxin-like"/>
    <property type="match status" value="1"/>
</dbReference>
<dbReference type="PANTHER" id="PTHR11260:SF713">
    <property type="entry name" value="GLUTATHIONE TRANSFERASE"/>
    <property type="match status" value="1"/>
</dbReference>
<dbReference type="SUPFAM" id="SSF47616">
    <property type="entry name" value="GST C-terminal domain-like"/>
    <property type="match status" value="1"/>
</dbReference>
<dbReference type="OrthoDB" id="202840at2759"/>
<protein>
    <recommendedName>
        <fullName evidence="3">Glutathione S-transferase</fullName>
        <ecNumber evidence="3">2.5.1.18</ecNumber>
    </recommendedName>
</protein>
<dbReference type="PROSITE" id="PS50404">
    <property type="entry name" value="GST_NTER"/>
    <property type="match status" value="1"/>
</dbReference>
<comment type="subcellular location">
    <subcellularLocation>
        <location evidence="3">Cytoplasm</location>
        <location evidence="3">Cytosol</location>
    </subcellularLocation>
</comment>
<dbReference type="EC" id="2.5.1.18" evidence="3"/>
<proteinExistence type="inferred from homology"/>
<evidence type="ECO:0000259" key="5">
    <source>
        <dbReference type="PROSITE" id="PS50405"/>
    </source>
</evidence>
<dbReference type="InterPro" id="IPR010987">
    <property type="entry name" value="Glutathione-S-Trfase_C-like"/>
</dbReference>
<feature type="domain" description="GST N-terminal" evidence="4">
    <location>
        <begin position="14"/>
        <end position="95"/>
    </location>
</feature>
<reference evidence="6 7" key="1">
    <citation type="submission" date="2020-05" db="EMBL/GenBank/DDBJ databases">
        <title>WGS assembly of Panicum virgatum.</title>
        <authorList>
            <person name="Lovell J.T."/>
            <person name="Jenkins J."/>
            <person name="Shu S."/>
            <person name="Juenger T.E."/>
            <person name="Schmutz J."/>
        </authorList>
    </citation>
    <scope>NUCLEOTIDE SEQUENCE [LARGE SCALE GENOMIC DNA]</scope>
    <source>
        <strain evidence="7">cv. AP13</strain>
    </source>
</reference>
<accession>A0A8T0V8Y2</accession>
<dbReference type="AlphaFoldDB" id="A0A8T0V8Y2"/>
<dbReference type="Pfam" id="PF02798">
    <property type="entry name" value="GST_N"/>
    <property type="match status" value="1"/>
</dbReference>
<gene>
    <name evidence="6" type="ORF">PVAP13_2NG041000</name>
</gene>
<keyword evidence="3" id="KW-0963">Cytoplasm</keyword>
<sequence length="235" mass="26431">MAAAAAARSQEHEEAVTCVDFWCNEFGMRARIALREKGVPFAFVEEDLRVRRRSDLVRRMNPVHRSVPILIHGGRPVCGSLNIVEYVGEVWSGGQEQEGTRRLLPADPLERARARFWADFVDREVYGAQTRFFTSRGEAKAAAMADLLGHLRRLEAVLGDRAFFGGDGFGFLDVALVPFSAMFHGYERHGGVDMAAECPALVRWVARCAERESVRGVLPSGHDMYEIHMEFYNIE</sequence>
<dbReference type="EMBL" id="CM029040">
    <property type="protein sequence ID" value="KAG2631690.1"/>
    <property type="molecule type" value="Genomic_DNA"/>
</dbReference>
<evidence type="ECO:0000313" key="6">
    <source>
        <dbReference type="EMBL" id="KAG2631690.1"/>
    </source>
</evidence>
<evidence type="ECO:0000259" key="4">
    <source>
        <dbReference type="PROSITE" id="PS50404"/>
    </source>
</evidence>
<organism evidence="6 7">
    <name type="scientific">Panicum virgatum</name>
    <name type="common">Blackwell switchgrass</name>
    <dbReference type="NCBI Taxonomy" id="38727"/>
    <lineage>
        <taxon>Eukaryota</taxon>
        <taxon>Viridiplantae</taxon>
        <taxon>Streptophyta</taxon>
        <taxon>Embryophyta</taxon>
        <taxon>Tracheophyta</taxon>
        <taxon>Spermatophyta</taxon>
        <taxon>Magnoliopsida</taxon>
        <taxon>Liliopsida</taxon>
        <taxon>Poales</taxon>
        <taxon>Poaceae</taxon>
        <taxon>PACMAD clade</taxon>
        <taxon>Panicoideae</taxon>
        <taxon>Panicodae</taxon>
        <taxon>Paniceae</taxon>
        <taxon>Panicinae</taxon>
        <taxon>Panicum</taxon>
        <taxon>Panicum sect. Hiantes</taxon>
    </lineage>
</organism>
<dbReference type="GO" id="GO:0006749">
    <property type="term" value="P:glutathione metabolic process"/>
    <property type="evidence" value="ECO:0007669"/>
    <property type="project" value="InterPro"/>
</dbReference>
<dbReference type="InterPro" id="IPR045073">
    <property type="entry name" value="Omega/Tau-like"/>
</dbReference>
<dbReference type="Pfam" id="PF13410">
    <property type="entry name" value="GST_C_2"/>
    <property type="match status" value="1"/>
</dbReference>
<evidence type="ECO:0000313" key="7">
    <source>
        <dbReference type="Proteomes" id="UP000823388"/>
    </source>
</evidence>
<dbReference type="Proteomes" id="UP000823388">
    <property type="component" value="Chromosome 2N"/>
</dbReference>
<dbReference type="PANTHER" id="PTHR11260">
    <property type="entry name" value="GLUTATHIONE S-TRANSFERASE, GST, SUPERFAMILY, GST DOMAIN CONTAINING"/>
    <property type="match status" value="1"/>
</dbReference>
<comment type="catalytic activity">
    <reaction evidence="2 3">
        <text>RX + glutathione = an S-substituted glutathione + a halide anion + H(+)</text>
        <dbReference type="Rhea" id="RHEA:16437"/>
        <dbReference type="ChEBI" id="CHEBI:15378"/>
        <dbReference type="ChEBI" id="CHEBI:16042"/>
        <dbReference type="ChEBI" id="CHEBI:17792"/>
        <dbReference type="ChEBI" id="CHEBI:57925"/>
        <dbReference type="ChEBI" id="CHEBI:90779"/>
        <dbReference type="EC" id="2.5.1.18"/>
    </reaction>
</comment>
<feature type="domain" description="GST C-terminal" evidence="5">
    <location>
        <begin position="107"/>
        <end position="231"/>
    </location>
</feature>
<keyword evidence="7" id="KW-1185">Reference proteome</keyword>
<dbReference type="InterPro" id="IPR045074">
    <property type="entry name" value="GST_C_Tau"/>
</dbReference>